<dbReference type="NCBIfam" id="TIGR03725">
    <property type="entry name" value="T6A_YeaZ"/>
    <property type="match status" value="1"/>
</dbReference>
<keyword evidence="3" id="KW-1185">Reference proteome</keyword>
<sequence>MTLLAIDTSGPFCSAALVSLSGERLADISEEIGRGHAERLMPMLEEVLREVGKVWADVERIAVVRGPGSFTGLRVGLAAARGLALACNIPAQGVTAFEALAFYDGGVGTIALDARRGEVWFQKFAEGLPVSEPMALSVSDCLAQLESGERVIGSGAPILIDSGAKIDVVSHIPSPPILAVANAALVAQEIIEANPLYLRAPDAKPQTPLAQNGAK</sequence>
<evidence type="ECO:0000313" key="3">
    <source>
        <dbReference type="Proteomes" id="UP001597101"/>
    </source>
</evidence>
<comment type="caution">
    <text evidence="2">The sequence shown here is derived from an EMBL/GenBank/DDBJ whole genome shotgun (WGS) entry which is preliminary data.</text>
</comment>
<dbReference type="Pfam" id="PF00814">
    <property type="entry name" value="TsaD"/>
    <property type="match status" value="1"/>
</dbReference>
<dbReference type="GO" id="GO:0061711">
    <property type="term" value="F:tRNA N(6)-L-threonylcarbamoyladenine synthase activity"/>
    <property type="evidence" value="ECO:0007669"/>
    <property type="project" value="UniProtKB-EC"/>
</dbReference>
<dbReference type="InterPro" id="IPR022496">
    <property type="entry name" value="T6A_TsaB"/>
</dbReference>
<dbReference type="EC" id="2.3.1.234" evidence="2"/>
<organism evidence="2 3">
    <name type="scientific">Pseudahrensia aquimaris</name>
    <dbReference type="NCBI Taxonomy" id="744461"/>
    <lineage>
        <taxon>Bacteria</taxon>
        <taxon>Pseudomonadati</taxon>
        <taxon>Pseudomonadota</taxon>
        <taxon>Alphaproteobacteria</taxon>
        <taxon>Hyphomicrobiales</taxon>
        <taxon>Ahrensiaceae</taxon>
        <taxon>Pseudahrensia</taxon>
    </lineage>
</organism>
<dbReference type="InterPro" id="IPR000905">
    <property type="entry name" value="Gcp-like_dom"/>
</dbReference>
<dbReference type="PANTHER" id="PTHR11735:SF11">
    <property type="entry name" value="TRNA THREONYLCARBAMOYLADENOSINE BIOSYNTHESIS PROTEIN TSAB"/>
    <property type="match status" value="1"/>
</dbReference>
<dbReference type="Proteomes" id="UP001597101">
    <property type="component" value="Unassembled WGS sequence"/>
</dbReference>
<evidence type="ECO:0000259" key="1">
    <source>
        <dbReference type="Pfam" id="PF00814"/>
    </source>
</evidence>
<dbReference type="SUPFAM" id="SSF53067">
    <property type="entry name" value="Actin-like ATPase domain"/>
    <property type="match status" value="1"/>
</dbReference>
<evidence type="ECO:0000313" key="2">
    <source>
        <dbReference type="EMBL" id="MFD0916947.1"/>
    </source>
</evidence>
<dbReference type="PANTHER" id="PTHR11735">
    <property type="entry name" value="TRNA N6-ADENOSINE THREONYLCARBAMOYLTRANSFERASE"/>
    <property type="match status" value="1"/>
</dbReference>
<accession>A0ABW3FLC8</accession>
<gene>
    <name evidence="2" type="primary">tsaB</name>
    <name evidence="2" type="ORF">ACFQ14_11060</name>
</gene>
<name>A0ABW3FLC8_9HYPH</name>
<keyword evidence="2" id="KW-0012">Acyltransferase</keyword>
<dbReference type="RefSeq" id="WP_377212788.1">
    <property type="nucleotide sequence ID" value="NZ_JBHTJV010000009.1"/>
</dbReference>
<dbReference type="Gene3D" id="3.30.420.40">
    <property type="match status" value="2"/>
</dbReference>
<keyword evidence="2" id="KW-0808">Transferase</keyword>
<dbReference type="InterPro" id="IPR043129">
    <property type="entry name" value="ATPase_NBD"/>
</dbReference>
<reference evidence="3" key="1">
    <citation type="journal article" date="2019" name="Int. J. Syst. Evol. Microbiol.">
        <title>The Global Catalogue of Microorganisms (GCM) 10K type strain sequencing project: providing services to taxonomists for standard genome sequencing and annotation.</title>
        <authorList>
            <consortium name="The Broad Institute Genomics Platform"/>
            <consortium name="The Broad Institute Genome Sequencing Center for Infectious Disease"/>
            <person name="Wu L."/>
            <person name="Ma J."/>
        </authorList>
    </citation>
    <scope>NUCLEOTIDE SEQUENCE [LARGE SCALE GENOMIC DNA]</scope>
    <source>
        <strain evidence="3">CCUG 60023</strain>
    </source>
</reference>
<feature type="domain" description="Gcp-like" evidence="1">
    <location>
        <begin position="31"/>
        <end position="122"/>
    </location>
</feature>
<protein>
    <submittedName>
        <fullName evidence="2">tRNA (Adenosine(37)-N6)-threonylcarbamoyltransferase complex dimerization subunit type 1 TsaB</fullName>
        <ecNumber evidence="2">2.3.1.234</ecNumber>
    </submittedName>
</protein>
<proteinExistence type="predicted"/>
<dbReference type="EMBL" id="JBHTJV010000009">
    <property type="protein sequence ID" value="MFD0916947.1"/>
    <property type="molecule type" value="Genomic_DNA"/>
</dbReference>